<dbReference type="SMART" id="SM00915">
    <property type="entry name" value="Jacalin"/>
    <property type="match status" value="1"/>
</dbReference>
<evidence type="ECO:0000313" key="3">
    <source>
        <dbReference type="Proteomes" id="UP001295684"/>
    </source>
</evidence>
<evidence type="ECO:0000313" key="2">
    <source>
        <dbReference type="EMBL" id="CAI2378396.1"/>
    </source>
</evidence>
<organism evidence="2 3">
    <name type="scientific">Euplotes crassus</name>
    <dbReference type="NCBI Taxonomy" id="5936"/>
    <lineage>
        <taxon>Eukaryota</taxon>
        <taxon>Sar</taxon>
        <taxon>Alveolata</taxon>
        <taxon>Ciliophora</taxon>
        <taxon>Intramacronucleata</taxon>
        <taxon>Spirotrichea</taxon>
        <taxon>Hypotrichia</taxon>
        <taxon>Euplotida</taxon>
        <taxon>Euplotidae</taxon>
        <taxon>Moneuplotes</taxon>
    </lineage>
</organism>
<dbReference type="SUPFAM" id="SSF51101">
    <property type="entry name" value="Mannose-binding lectins"/>
    <property type="match status" value="1"/>
</dbReference>
<dbReference type="Gene3D" id="2.100.10.30">
    <property type="entry name" value="Jacalin-like lectin domain"/>
    <property type="match status" value="1"/>
</dbReference>
<comment type="caution">
    <text evidence="2">The sequence shown here is derived from an EMBL/GenBank/DDBJ whole genome shotgun (WGS) entry which is preliminary data.</text>
</comment>
<dbReference type="Pfam" id="PF01419">
    <property type="entry name" value="Jacalin"/>
    <property type="match status" value="1"/>
</dbReference>
<dbReference type="EMBL" id="CAMPGE010020115">
    <property type="protein sequence ID" value="CAI2378396.1"/>
    <property type="molecule type" value="Genomic_DNA"/>
</dbReference>
<sequence>MGSSASYREYGNTYDSTYISKDKENLQKINCKPRKITHLRFFYDKTFIVGIETYYDGVSAGANLGIEFKEADYFDFILGPNEFITNISGSACEVIDELFFTTTNGRIFRIGQNKRGKAFKLEAKGKVVTSLTTGMGLFLHKIGAIFEKRPKQRHSVFQYPQSQRTFTQTAPRREDTLRPFSREEILRNSVHIETVSPQQYMRMDTPSRIEESSFDSSQTIEPINQSKPSNYRMTQVYNGLEPQPVRTSQPQFNYYSINHR</sequence>
<dbReference type="InterPro" id="IPR001229">
    <property type="entry name" value="Jacalin-like_lectin_dom"/>
</dbReference>
<protein>
    <recommendedName>
        <fullName evidence="1">Jacalin-type lectin domain-containing protein</fullName>
    </recommendedName>
</protein>
<feature type="domain" description="Jacalin-type lectin" evidence="1">
    <location>
        <begin position="1"/>
        <end position="148"/>
    </location>
</feature>
<keyword evidence="3" id="KW-1185">Reference proteome</keyword>
<dbReference type="AlphaFoldDB" id="A0AAD2D332"/>
<name>A0AAD2D332_EUPCR</name>
<dbReference type="InterPro" id="IPR036404">
    <property type="entry name" value="Jacalin-like_lectin_dom_sf"/>
</dbReference>
<accession>A0AAD2D332</accession>
<dbReference type="PROSITE" id="PS51752">
    <property type="entry name" value="JACALIN_LECTIN"/>
    <property type="match status" value="1"/>
</dbReference>
<evidence type="ECO:0000259" key="1">
    <source>
        <dbReference type="PROSITE" id="PS51752"/>
    </source>
</evidence>
<proteinExistence type="predicted"/>
<reference evidence="2" key="1">
    <citation type="submission" date="2023-07" db="EMBL/GenBank/DDBJ databases">
        <authorList>
            <consortium name="AG Swart"/>
            <person name="Singh M."/>
            <person name="Singh A."/>
            <person name="Seah K."/>
            <person name="Emmerich C."/>
        </authorList>
    </citation>
    <scope>NUCLEOTIDE SEQUENCE</scope>
    <source>
        <strain evidence="2">DP1</strain>
    </source>
</reference>
<gene>
    <name evidence="2" type="ORF">ECRASSUSDP1_LOCUS19791</name>
</gene>
<dbReference type="Proteomes" id="UP001295684">
    <property type="component" value="Unassembled WGS sequence"/>
</dbReference>